<feature type="transmembrane region" description="Helical" evidence="2">
    <location>
        <begin position="6"/>
        <end position="24"/>
    </location>
</feature>
<gene>
    <name evidence="3" type="ORF">A3H38_01450</name>
</gene>
<evidence type="ECO:0000256" key="2">
    <source>
        <dbReference type="SAM" id="Phobius"/>
    </source>
</evidence>
<keyword evidence="2" id="KW-0472">Membrane</keyword>
<protein>
    <submittedName>
        <fullName evidence="3">Uncharacterized protein</fullName>
    </submittedName>
</protein>
<keyword evidence="1" id="KW-0175">Coiled coil</keyword>
<name>A0A1F4RE94_UNCSA</name>
<sequence length="71" mass="8407">MFEIVIAVGIIIFLLNILQLLSAYKRKREAQHRVKELDIKVEAIKAELEKEKIRLQSELQNTVKKFQEKRS</sequence>
<dbReference type="Proteomes" id="UP000176938">
    <property type="component" value="Unassembled WGS sequence"/>
</dbReference>
<reference evidence="3 4" key="1">
    <citation type="journal article" date="2016" name="Nat. Commun.">
        <title>Thousands of microbial genomes shed light on interconnected biogeochemical processes in an aquifer system.</title>
        <authorList>
            <person name="Anantharaman K."/>
            <person name="Brown C.T."/>
            <person name="Hug L.A."/>
            <person name="Sharon I."/>
            <person name="Castelle C.J."/>
            <person name="Probst A.J."/>
            <person name="Thomas B.C."/>
            <person name="Singh A."/>
            <person name="Wilkins M.J."/>
            <person name="Karaoz U."/>
            <person name="Brodie E.L."/>
            <person name="Williams K.H."/>
            <person name="Hubbard S.S."/>
            <person name="Banfield J.F."/>
        </authorList>
    </citation>
    <scope>NUCLEOTIDE SEQUENCE [LARGE SCALE GENOMIC DNA]</scope>
</reference>
<evidence type="ECO:0000313" key="3">
    <source>
        <dbReference type="EMBL" id="OGC06505.1"/>
    </source>
</evidence>
<feature type="coiled-coil region" evidence="1">
    <location>
        <begin position="27"/>
        <end position="65"/>
    </location>
</feature>
<evidence type="ECO:0000256" key="1">
    <source>
        <dbReference type="SAM" id="Coils"/>
    </source>
</evidence>
<dbReference type="AlphaFoldDB" id="A0A1F4RE94"/>
<comment type="caution">
    <text evidence="3">The sequence shown here is derived from an EMBL/GenBank/DDBJ whole genome shotgun (WGS) entry which is preliminary data.</text>
</comment>
<proteinExistence type="predicted"/>
<keyword evidence="2" id="KW-1133">Transmembrane helix</keyword>
<dbReference type="EMBL" id="METP01000019">
    <property type="protein sequence ID" value="OGC06505.1"/>
    <property type="molecule type" value="Genomic_DNA"/>
</dbReference>
<keyword evidence="2" id="KW-0812">Transmembrane</keyword>
<accession>A0A1F4RE94</accession>
<organism evidence="3 4">
    <name type="scientific">candidate division WOR-1 bacterium RIFCSPLOWO2_02_FULL_46_20</name>
    <dbReference type="NCBI Taxonomy" id="1802567"/>
    <lineage>
        <taxon>Bacteria</taxon>
        <taxon>Bacillati</taxon>
        <taxon>Saganbacteria</taxon>
    </lineage>
</organism>
<evidence type="ECO:0000313" key="4">
    <source>
        <dbReference type="Proteomes" id="UP000176938"/>
    </source>
</evidence>